<feature type="transmembrane region" description="Helical" evidence="1">
    <location>
        <begin position="48"/>
        <end position="70"/>
    </location>
</feature>
<organism evidence="2 3">
    <name type="scientific">Pseudomonas brassicacearum</name>
    <dbReference type="NCBI Taxonomy" id="930166"/>
    <lineage>
        <taxon>Bacteria</taxon>
        <taxon>Pseudomonadati</taxon>
        <taxon>Pseudomonadota</taxon>
        <taxon>Gammaproteobacteria</taxon>
        <taxon>Pseudomonadales</taxon>
        <taxon>Pseudomonadaceae</taxon>
        <taxon>Pseudomonas</taxon>
    </lineage>
</organism>
<dbReference type="EMBL" id="MOBO01000025">
    <property type="protein sequence ID" value="RON33953.1"/>
    <property type="molecule type" value="Genomic_DNA"/>
</dbReference>
<keyword evidence="1" id="KW-0472">Membrane</keyword>
<feature type="transmembrane region" description="Helical" evidence="1">
    <location>
        <begin position="21"/>
        <end position="42"/>
    </location>
</feature>
<comment type="caution">
    <text evidence="2">The sequence shown here is derived from an EMBL/GenBank/DDBJ whole genome shotgun (WGS) entry which is preliminary data.</text>
</comment>
<sequence>MQSTGEQKRARVLDPVDRVTEVIFGLLMAMTFTGTISVATSGQEAERTMMIAALGCNLAWGLADAVMYLLRTLIERTRNRTLCTNLVGATDAAAGQALIAEALPPRLAAAAGPEELESLRRRLVEYSSMPVSPRLGWDDFRGAVGVFLLVVLSTFPLVVPFLLLEQTALAVRLSNLVGLGVLFIAGWVLAKYAGAKPWQGGLAMAVTGAVLITAIIALGG</sequence>
<dbReference type="AlphaFoldDB" id="A0A423J8G1"/>
<protein>
    <recommendedName>
        <fullName evidence="4">VIT family protein</fullName>
    </recommendedName>
</protein>
<dbReference type="Proteomes" id="UP000286351">
    <property type="component" value="Unassembled WGS sequence"/>
</dbReference>
<feature type="transmembrane region" description="Helical" evidence="1">
    <location>
        <begin position="169"/>
        <end position="190"/>
    </location>
</feature>
<keyword evidence="1" id="KW-0812">Transmembrane</keyword>
<accession>A0A423J8G1</accession>
<feature type="transmembrane region" description="Helical" evidence="1">
    <location>
        <begin position="202"/>
        <end position="219"/>
    </location>
</feature>
<evidence type="ECO:0008006" key="4">
    <source>
        <dbReference type="Google" id="ProtNLM"/>
    </source>
</evidence>
<evidence type="ECO:0000256" key="1">
    <source>
        <dbReference type="SAM" id="Phobius"/>
    </source>
</evidence>
<feature type="transmembrane region" description="Helical" evidence="1">
    <location>
        <begin position="142"/>
        <end position="163"/>
    </location>
</feature>
<evidence type="ECO:0000313" key="3">
    <source>
        <dbReference type="Proteomes" id="UP000286351"/>
    </source>
</evidence>
<gene>
    <name evidence="2" type="ORF">BK664_23975</name>
</gene>
<name>A0A423J8G1_9PSED</name>
<reference evidence="2 3" key="1">
    <citation type="submission" date="2016-10" db="EMBL/GenBank/DDBJ databases">
        <title>Comparative genome analysis of multiple Pseudomonas spp. focuses on biocontrol and plant growth promoting traits.</title>
        <authorList>
            <person name="Tao X.-Y."/>
            <person name="Taylor C.G."/>
        </authorList>
    </citation>
    <scope>NUCLEOTIDE SEQUENCE [LARGE SCALE GENOMIC DNA]</scope>
    <source>
        <strain evidence="2 3">38D4</strain>
    </source>
</reference>
<evidence type="ECO:0000313" key="2">
    <source>
        <dbReference type="EMBL" id="RON33953.1"/>
    </source>
</evidence>
<dbReference type="RefSeq" id="WP_123367929.1">
    <property type="nucleotide sequence ID" value="NZ_MOBO01000025.1"/>
</dbReference>
<proteinExistence type="predicted"/>
<keyword evidence="1" id="KW-1133">Transmembrane helix</keyword>